<sequence>MAASSGGSRVASIPELLEQILLYLAGEDLPGDFTLEAADTKAANVRTLLFSQCTSQAFRDTIAGSRELQKALYLRPDFRNRPLSMIGWHCWNVLLPRAYTFSSNTPLPGGMGVKLNCNLEVGIKPREFSFIPSGSMRVTINFVRFDDSLYVEEFQQQIRTSSLSRMYAWNSQHHVKELWTNGVKVDIPVEGSMNPSIGRLLVAAYERRLKQQLWDGSVPDM</sequence>
<name>A0A8H6RSM2_9PEZI</name>
<reference evidence="1" key="1">
    <citation type="submission" date="2020-04" db="EMBL/GenBank/DDBJ databases">
        <title>Draft genome resource of the tomato pathogen Pseudocercospora fuligena.</title>
        <authorList>
            <person name="Zaccaron A."/>
        </authorList>
    </citation>
    <scope>NUCLEOTIDE SEQUENCE</scope>
    <source>
        <strain evidence="1">PF001</strain>
    </source>
</reference>
<accession>A0A8H6RSM2</accession>
<dbReference type="EMBL" id="JABCIY010000024">
    <property type="protein sequence ID" value="KAF7196578.1"/>
    <property type="molecule type" value="Genomic_DNA"/>
</dbReference>
<gene>
    <name evidence="1" type="ORF">HII31_01948</name>
</gene>
<evidence type="ECO:0000313" key="2">
    <source>
        <dbReference type="Proteomes" id="UP000660729"/>
    </source>
</evidence>
<proteinExistence type="predicted"/>
<protein>
    <submittedName>
        <fullName evidence="1">Uncharacterized protein</fullName>
    </submittedName>
</protein>
<keyword evidence="2" id="KW-1185">Reference proteome</keyword>
<organism evidence="1 2">
    <name type="scientific">Pseudocercospora fuligena</name>
    <dbReference type="NCBI Taxonomy" id="685502"/>
    <lineage>
        <taxon>Eukaryota</taxon>
        <taxon>Fungi</taxon>
        <taxon>Dikarya</taxon>
        <taxon>Ascomycota</taxon>
        <taxon>Pezizomycotina</taxon>
        <taxon>Dothideomycetes</taxon>
        <taxon>Dothideomycetidae</taxon>
        <taxon>Mycosphaerellales</taxon>
        <taxon>Mycosphaerellaceae</taxon>
        <taxon>Pseudocercospora</taxon>
    </lineage>
</organism>
<dbReference type="AlphaFoldDB" id="A0A8H6RSM2"/>
<dbReference type="Proteomes" id="UP000660729">
    <property type="component" value="Unassembled WGS sequence"/>
</dbReference>
<evidence type="ECO:0000313" key="1">
    <source>
        <dbReference type="EMBL" id="KAF7196578.1"/>
    </source>
</evidence>
<dbReference type="OrthoDB" id="3800738at2759"/>
<comment type="caution">
    <text evidence="1">The sequence shown here is derived from an EMBL/GenBank/DDBJ whole genome shotgun (WGS) entry which is preliminary data.</text>
</comment>